<organism evidence="2 3">
    <name type="scientific">Eschrichtius robustus</name>
    <name type="common">California gray whale</name>
    <name type="synonym">Eschrichtius gibbosus</name>
    <dbReference type="NCBI Taxonomy" id="9764"/>
    <lineage>
        <taxon>Eukaryota</taxon>
        <taxon>Metazoa</taxon>
        <taxon>Chordata</taxon>
        <taxon>Craniata</taxon>
        <taxon>Vertebrata</taxon>
        <taxon>Euteleostomi</taxon>
        <taxon>Mammalia</taxon>
        <taxon>Eutheria</taxon>
        <taxon>Laurasiatheria</taxon>
        <taxon>Artiodactyla</taxon>
        <taxon>Whippomorpha</taxon>
        <taxon>Cetacea</taxon>
        <taxon>Mysticeti</taxon>
        <taxon>Eschrichtiidae</taxon>
        <taxon>Eschrichtius</taxon>
    </lineage>
</organism>
<dbReference type="AlphaFoldDB" id="A0AB34HR91"/>
<protein>
    <submittedName>
        <fullName evidence="2">Uncharacterized protein</fullName>
    </submittedName>
</protein>
<comment type="caution">
    <text evidence="2">The sequence shown here is derived from an EMBL/GenBank/DDBJ whole genome shotgun (WGS) entry which is preliminary data.</text>
</comment>
<keyword evidence="3" id="KW-1185">Reference proteome</keyword>
<accession>A0AB34HR91</accession>
<gene>
    <name evidence="2" type="ORF">J1605_003611</name>
</gene>
<dbReference type="Proteomes" id="UP001159641">
    <property type="component" value="Unassembled WGS sequence"/>
</dbReference>
<evidence type="ECO:0000313" key="3">
    <source>
        <dbReference type="Proteomes" id="UP001159641"/>
    </source>
</evidence>
<name>A0AB34HR91_ESCRO</name>
<sequence length="185" mass="19498">MLNQEGGTCRSQRFAGSPEAGEAARVCACGHLPPAPPPLLCSCVQGRDKGLSLHLAAKKSPKPPVTRKVWARRALEAPGRQPRPPPSGGTVDSPEAASLLNASVLTPLIKGLRTTTSTLLSAVSSRHRQTCVVLCPVLATQTLTPSPASLWGAPSFRAASSRFDEFQVLEKSAKCQLLRSAELQA</sequence>
<feature type="region of interest" description="Disordered" evidence="1">
    <location>
        <begin position="75"/>
        <end position="94"/>
    </location>
</feature>
<proteinExistence type="predicted"/>
<evidence type="ECO:0000313" key="2">
    <source>
        <dbReference type="EMBL" id="KAJ8793603.1"/>
    </source>
</evidence>
<evidence type="ECO:0000256" key="1">
    <source>
        <dbReference type="SAM" id="MobiDB-lite"/>
    </source>
</evidence>
<reference evidence="2 3" key="1">
    <citation type="submission" date="2022-11" db="EMBL/GenBank/DDBJ databases">
        <title>Whole genome sequence of Eschrichtius robustus ER-17-0199.</title>
        <authorList>
            <person name="Bruniche-Olsen A."/>
            <person name="Black A.N."/>
            <person name="Fields C.J."/>
            <person name="Walden K."/>
            <person name="Dewoody J.A."/>
        </authorList>
    </citation>
    <scope>NUCLEOTIDE SEQUENCE [LARGE SCALE GENOMIC DNA]</scope>
    <source>
        <strain evidence="2">ER-17-0199</strain>
        <tissue evidence="2">Blubber</tissue>
    </source>
</reference>
<dbReference type="EMBL" id="JAIQCJ010000963">
    <property type="protein sequence ID" value="KAJ8793603.1"/>
    <property type="molecule type" value="Genomic_DNA"/>
</dbReference>